<comment type="caution">
    <text evidence="1">The sequence shown here is derived from an EMBL/GenBank/DDBJ whole genome shotgun (WGS) entry which is preliminary data.</text>
</comment>
<dbReference type="Proteomes" id="UP001186974">
    <property type="component" value="Unassembled WGS sequence"/>
</dbReference>
<dbReference type="EMBL" id="JAWDJW010006335">
    <property type="protein sequence ID" value="KAK3065516.1"/>
    <property type="molecule type" value="Genomic_DNA"/>
</dbReference>
<keyword evidence="2" id="KW-1185">Reference proteome</keyword>
<protein>
    <submittedName>
        <fullName evidence="1">Uncharacterized protein</fullName>
    </submittedName>
</protein>
<sequence>MSASSLSNNDLDPASFVQRIQELGRQRDQEDAERFRVLEAEIQERRARREERARSLSPQKSPSHAASTRTSTPIVDEPSDEKATKSDLPSISSQDARKDAFDKLNGSSNTMSDEPPKSAVALARSGTLSWQQRPGSRQGSRPGSRPASRPLSRVESPAPPRPTQTPTQEDNAERSRSDIAQSLGSKDPSWFKQTPDRGIGSAAYRRNQEEEVSVPGSAAGRFKLHGLSQGTSGEAEPAISPPPESERSESPTRAGSFRGSSAFSNRFSNVTSTSGFSALEGKPVLSPRDSQRFSAAVNDPAFLPTERPASPTKGAGGFVQSAMMKRTDSVNKRWSAQVGPGVSRQDSTASTRSGLGISQSSSTSRLEGSKPTSSLSRDNSLEPNSRPSSSYSNQTTTQSDKTAADDEFVKPALPHHSRSKSVASLYVSNEERPKTPEHSLSHSPSKKWSPTKSSWLESALSRPESPKPKTAASTQPSWMADLKAKQRGSVFETESTSQLAAKPATKLEEKQLPRLKSSSDHADLPRQVEPAQMSKPPVSARKPSVPDLAPLSSRTPDIASTTTPKSTASTLLKSSPAPVAKSKPETPPKKDFRANLKPRHAASDADQKSEPEFKDALGKLKRAQTEKYQAPDLLKDNILRGKAGLSLTGGPKKTERVDELKESILKRKEAMKAKVGEGAPPIGRKPSDTASEQAIPEALVKRQALGRGDSNRSAISPLSKFGPPSTPEALSKRNLVPDKPKPSPPLRSSSATLSQQSAKTAKAAETSRDLPKTENSTSTNSVLAPASTASSEAKAPLKTTEPAKADVLDSVTQKTPGVNTEMSDLAVQSASPTALRNDMPEEPSTLTSTNSKPALSGKLAGRFNPALASMLARGPSPANNNASNAKGTSAPSQPSILSDEPPAAGTTKELTHMTKGRARGPKRRAPGAKAEEQQVTENVEAKASDRRPSPPSKLTPSPTASKHGRIPSVSLVRERHVLGSNAPYQPEQAPRPAASLEQARKVSAPIKAPKPIPLDLAKSRPAEKAEAVKPTQELSQPADESTSSLDDMLRDLEGADKAPLKPRVSQHPPAKDEAGLVASPKPLAVKKSPFMAEESMSSPKPLAFRKVHSPEKDMAAQLQPSKADTAALVKTDEHPRSPIKETMPASGSVKNTAAMFGRPAESTSSPARVKSPIKLPSRSDEESAKENAGLVRESGPQKEPIGLGIGLSSKHAPQSNGLRPLPEPPQSKFQETRQSVQYPMSPPLSAGLYPKPAIKASPILTTEASSSKPEQSQRLSRTLKAPPESPAPHTSEAAKLFEDFFETAPRMEGGVDIDTPSIINSYPLDGSTVGKSKSKTVQEITRDGKIVSLPPGQEHILYEDSVYVCTHTYEDTTTHRPTTSVSLWHGHVVPRSSLEDAQLFARKPVREAGAKCLTLIPQGKEPPSFFQALEGILITLRGSRPAFGGSVSRDFMLCCRSHLGHIVFDEVDFNLRSFNSGFAYIVSARNKLFLWKGAGCTVDELSCARIFAMQDAPTLGISADLEEIVEGAEPAAFLDAFPQPEKGGKKIFPTAEFWKLRPKCGRRYRVRLFRVHDDDDGNGGDDNKEVSDSNNSNSTISLWPPRLGRRPSWQDISSGALALISASSSPSTSPTRFSFEQMSTPVRMPSRGRDGPGKEEKEKRTKVTETAPFSQQDLEAEGVFVLDAFFEIYIILTPSSSRHPIAFTTALLFAQDYGILAASLEDRPFVPVSTVVVEGTPRDMKACFRRWEDRSDKAGVVVKNVGAGTRGVGGGQGDGGLKRGRSLRVVGLGEAIAAVNR</sequence>
<name>A0ACC3DDN1_9PEZI</name>
<organism evidence="1 2">
    <name type="scientific">Coniosporium uncinatum</name>
    <dbReference type="NCBI Taxonomy" id="93489"/>
    <lineage>
        <taxon>Eukaryota</taxon>
        <taxon>Fungi</taxon>
        <taxon>Dikarya</taxon>
        <taxon>Ascomycota</taxon>
        <taxon>Pezizomycotina</taxon>
        <taxon>Dothideomycetes</taxon>
        <taxon>Dothideomycetes incertae sedis</taxon>
        <taxon>Coniosporium</taxon>
    </lineage>
</organism>
<accession>A0ACC3DDN1</accession>
<proteinExistence type="predicted"/>
<reference evidence="1" key="1">
    <citation type="submission" date="2024-09" db="EMBL/GenBank/DDBJ databases">
        <title>Black Yeasts Isolated from many extreme environments.</title>
        <authorList>
            <person name="Coleine C."/>
            <person name="Stajich J.E."/>
            <person name="Selbmann L."/>
        </authorList>
    </citation>
    <scope>NUCLEOTIDE SEQUENCE</scope>
    <source>
        <strain evidence="1">CCFEE 5737</strain>
    </source>
</reference>
<evidence type="ECO:0000313" key="2">
    <source>
        <dbReference type="Proteomes" id="UP001186974"/>
    </source>
</evidence>
<evidence type="ECO:0000313" key="1">
    <source>
        <dbReference type="EMBL" id="KAK3065516.1"/>
    </source>
</evidence>
<gene>
    <name evidence="1" type="ORF">LTS18_006227</name>
</gene>